<sequence>MKLDENIINILKTDEPSIQELRKTAKNLNIRLRRSMKKRDILKEIKKKLLELDTQGLLENKSSNNKKTERKNTKKMYLEPKELKKTYKKNKLEILPVNYEWIYIFWDFDEKTKKLLNNDKIKNNVILRFCDENDFRIFETHINISNMNNYYFNLNDSNKNYYARIGYLKDDGIFKEIMKSKNIFIPSKNPSIKENEEWFNIKKQKIISKPVKLNTYIKPIEEIKGNSFGNYSLSS</sequence>
<organism evidence="1 2">
    <name type="scientific">Oceanotoga teriensis</name>
    <dbReference type="NCBI Taxonomy" id="515440"/>
    <lineage>
        <taxon>Bacteria</taxon>
        <taxon>Thermotogati</taxon>
        <taxon>Thermotogota</taxon>
        <taxon>Thermotogae</taxon>
        <taxon>Petrotogales</taxon>
        <taxon>Petrotogaceae</taxon>
        <taxon>Oceanotoga</taxon>
    </lineage>
</organism>
<evidence type="ECO:0000313" key="2">
    <source>
        <dbReference type="Proteomes" id="UP000245921"/>
    </source>
</evidence>
<dbReference type="InterPro" id="IPR032585">
    <property type="entry name" value="DUF4912"/>
</dbReference>
<dbReference type="Pfam" id="PF16258">
    <property type="entry name" value="DUF4912"/>
    <property type="match status" value="1"/>
</dbReference>
<comment type="caution">
    <text evidence="1">The sequence shown here is derived from an EMBL/GenBank/DDBJ whole genome shotgun (WGS) entry which is preliminary data.</text>
</comment>
<keyword evidence="2" id="KW-1185">Reference proteome</keyword>
<reference evidence="1 2" key="1">
    <citation type="submission" date="2018-05" db="EMBL/GenBank/DDBJ databases">
        <title>Genomic Encyclopedia of Type Strains, Phase IV (KMG-IV): sequencing the most valuable type-strain genomes for metagenomic binning, comparative biology and taxonomic classification.</title>
        <authorList>
            <person name="Goeker M."/>
        </authorList>
    </citation>
    <scope>NUCLEOTIDE SEQUENCE [LARGE SCALE GENOMIC DNA]</scope>
    <source>
        <strain evidence="1 2">DSM 24906</strain>
    </source>
</reference>
<gene>
    <name evidence="1" type="ORF">C7380_11118</name>
</gene>
<dbReference type="Proteomes" id="UP000245921">
    <property type="component" value="Unassembled WGS sequence"/>
</dbReference>
<name>A0AA45C675_9BACT</name>
<evidence type="ECO:0008006" key="3">
    <source>
        <dbReference type="Google" id="ProtNLM"/>
    </source>
</evidence>
<proteinExistence type="predicted"/>
<dbReference type="EMBL" id="QGGI01000011">
    <property type="protein sequence ID" value="PWJ91216.1"/>
    <property type="molecule type" value="Genomic_DNA"/>
</dbReference>
<evidence type="ECO:0000313" key="1">
    <source>
        <dbReference type="EMBL" id="PWJ91216.1"/>
    </source>
</evidence>
<dbReference type="AlphaFoldDB" id="A0AA45C675"/>
<dbReference type="RefSeq" id="WP_109605040.1">
    <property type="nucleotide sequence ID" value="NZ_QGGI01000011.1"/>
</dbReference>
<accession>A0AA45C675</accession>
<protein>
    <recommendedName>
        <fullName evidence="3">DUF4912 domain-containing protein</fullName>
    </recommendedName>
</protein>